<name>A0A1J4MBF6_9CRYT</name>
<dbReference type="VEuPathDB" id="CryptoDB:cand_032550"/>
<dbReference type="GeneID" id="92367439"/>
<keyword evidence="2" id="KW-1185">Reference proteome</keyword>
<evidence type="ECO:0000313" key="2">
    <source>
        <dbReference type="Proteomes" id="UP000186804"/>
    </source>
</evidence>
<comment type="caution">
    <text evidence="1">The sequence shown here is derived from an EMBL/GenBank/DDBJ whole genome shotgun (WGS) entry which is preliminary data.</text>
</comment>
<reference evidence="1 2" key="1">
    <citation type="submission" date="2016-10" db="EMBL/GenBank/DDBJ databases">
        <title>Reductive evolution of mitochondrial metabolism and differential evolution of invasion-related proteins in Cryptosporidium.</title>
        <authorList>
            <person name="Liu S."/>
            <person name="Roellig D.M."/>
            <person name="Guo Y."/>
            <person name="Li N."/>
            <person name="Frace M.A."/>
            <person name="Tang K."/>
            <person name="Zhang L."/>
            <person name="Feng Y."/>
            <person name="Xiao L."/>
        </authorList>
    </citation>
    <scope>NUCLEOTIDE SEQUENCE [LARGE SCALE GENOMIC DNA]</scope>
    <source>
        <strain evidence="1">30847</strain>
    </source>
</reference>
<evidence type="ECO:0000313" key="1">
    <source>
        <dbReference type="EMBL" id="OII71542.1"/>
    </source>
</evidence>
<organism evidence="1 2">
    <name type="scientific">Cryptosporidium andersoni</name>
    <dbReference type="NCBI Taxonomy" id="117008"/>
    <lineage>
        <taxon>Eukaryota</taxon>
        <taxon>Sar</taxon>
        <taxon>Alveolata</taxon>
        <taxon>Apicomplexa</taxon>
        <taxon>Conoidasida</taxon>
        <taxon>Coccidia</taxon>
        <taxon>Eucoccidiorida</taxon>
        <taxon>Eimeriorina</taxon>
        <taxon>Cryptosporidiidae</taxon>
        <taxon>Cryptosporidium</taxon>
    </lineage>
</organism>
<dbReference type="EMBL" id="LRBS01000121">
    <property type="protein sequence ID" value="OII71542.1"/>
    <property type="molecule type" value="Genomic_DNA"/>
</dbReference>
<dbReference type="RefSeq" id="XP_067066732.1">
    <property type="nucleotide sequence ID" value="XM_067213481.1"/>
</dbReference>
<accession>A0A1J4MBF6</accession>
<dbReference type="Proteomes" id="UP000186804">
    <property type="component" value="Unassembled WGS sequence"/>
</dbReference>
<proteinExistence type="predicted"/>
<dbReference type="OrthoDB" id="343784at2759"/>
<gene>
    <name evidence="1" type="ORF">cand_032550</name>
</gene>
<dbReference type="AlphaFoldDB" id="A0A1J4MBF6"/>
<protein>
    <submittedName>
        <fullName evidence="1">Uncharacterized protein</fullName>
    </submittedName>
</protein>
<sequence length="178" mass="21298">MNNSENTPHYYYQRSVQLEQELRKIELEYIKLKNENLRHKEILQSQIDDLQKCKRKNECTLLELEQYRQICRAGAAIVCRICGSVVQTSEVMEHFVENHNKDPDMLNISDKNDLETFGSKCFEYIMKDYKESEYYDIKLSISKPYFVNLTISNHLDNKEIHSEHYLDEIFLLYKQVSL</sequence>